<evidence type="ECO:0000313" key="12">
    <source>
        <dbReference type="Proteomes" id="UP000243876"/>
    </source>
</evidence>
<dbReference type="EMBL" id="CENE01000008">
    <property type="protein sequence ID" value="CEQ40733.1"/>
    <property type="molecule type" value="Genomic_DNA"/>
</dbReference>
<comment type="similarity">
    <text evidence="2">Belongs to the methyltransferase superfamily. LCMT family.</text>
</comment>
<sequence>MFLSPRQPAPAHSADAAVRSTDSDALLSRVSAANQGYLTDPFAALFLAPAQRRSPERRPPLINIGTHARTWALDELVDQFLRSAEDSQPQVREQRTTVQVLSLGAGADTRFWRMRKRWDERRGAASWPCRRWVEVDFPEATGAKARTVSSKAELREALGGEIKIEQGGLGLTSSLYAVLPGDLRDLATLASSLLSPPRSPSTAPPLLDPSLPTLLLLECVLVYLSPSATDGILSWFANTFKDGSSVSYDPFGLHDSFGQVMKRNLATRGLTLPGADSTPTLDSLTQRLRSNGFEGPAHTLSIKQIRSEGFIPAAELERVNKIEQIDEVEELNLVLDHYAVTWGTVGAPPEEERPRIALAVHTRP</sequence>
<evidence type="ECO:0000256" key="1">
    <source>
        <dbReference type="ARBA" id="ARBA00000724"/>
    </source>
</evidence>
<evidence type="ECO:0000256" key="5">
    <source>
        <dbReference type="ARBA" id="ARBA00022603"/>
    </source>
</evidence>
<comment type="catalytic activity">
    <reaction evidence="1">
        <text>[phosphatase 2A protein]-C-terminal L-leucine + S-adenosyl-L-methionine = [phosphatase 2A protein]-C-terminal L-leucine methyl ester + S-adenosyl-L-homocysteine</text>
        <dbReference type="Rhea" id="RHEA:48544"/>
        <dbReference type="Rhea" id="RHEA-COMP:12134"/>
        <dbReference type="Rhea" id="RHEA-COMP:12135"/>
        <dbReference type="ChEBI" id="CHEBI:57856"/>
        <dbReference type="ChEBI" id="CHEBI:59789"/>
        <dbReference type="ChEBI" id="CHEBI:90516"/>
        <dbReference type="ChEBI" id="CHEBI:90517"/>
        <dbReference type="EC" id="2.1.1.233"/>
    </reaction>
</comment>
<dbReference type="PANTHER" id="PTHR13600">
    <property type="entry name" value="LEUCINE CARBOXYL METHYLTRANSFERASE"/>
    <property type="match status" value="1"/>
</dbReference>
<dbReference type="InterPro" id="IPR029063">
    <property type="entry name" value="SAM-dependent_MTases_sf"/>
</dbReference>
<dbReference type="GO" id="GO:0018423">
    <property type="term" value="F:protein C-terminal leucine carboxyl O-methyltransferase activity"/>
    <property type="evidence" value="ECO:0007669"/>
    <property type="project" value="UniProtKB-EC"/>
</dbReference>
<evidence type="ECO:0000256" key="9">
    <source>
        <dbReference type="ARBA" id="ARBA00032526"/>
    </source>
</evidence>
<accession>A0A0D6ELZ8</accession>
<dbReference type="GO" id="GO:0032259">
    <property type="term" value="P:methylation"/>
    <property type="evidence" value="ECO:0007669"/>
    <property type="project" value="UniProtKB-KW"/>
</dbReference>
<dbReference type="OrthoDB" id="203237at2759"/>
<dbReference type="InterPro" id="IPR016651">
    <property type="entry name" value="LCMT1"/>
</dbReference>
<evidence type="ECO:0000313" key="11">
    <source>
        <dbReference type="EMBL" id="CEQ40733.1"/>
    </source>
</evidence>
<gene>
    <name evidence="11" type="primary">SPOSA6832_02386</name>
</gene>
<name>A0A0D6ELZ8_SPOSA</name>
<dbReference type="Proteomes" id="UP000243876">
    <property type="component" value="Unassembled WGS sequence"/>
</dbReference>
<feature type="binding site" evidence="10">
    <location>
        <begin position="182"/>
        <end position="183"/>
    </location>
    <ligand>
        <name>S-adenosyl-L-methionine</name>
        <dbReference type="ChEBI" id="CHEBI:59789"/>
    </ligand>
</feature>
<dbReference type="EC" id="2.1.1.233" evidence="3"/>
<reference evidence="12" key="1">
    <citation type="submission" date="2015-02" db="EMBL/GenBank/DDBJ databases">
        <authorList>
            <person name="Gon?alves P."/>
        </authorList>
    </citation>
    <scope>NUCLEOTIDE SEQUENCE [LARGE SCALE GENOMIC DNA]</scope>
</reference>
<evidence type="ECO:0000256" key="7">
    <source>
        <dbReference type="ARBA" id="ARBA00022691"/>
    </source>
</evidence>
<evidence type="ECO:0000256" key="10">
    <source>
        <dbReference type="PIRSR" id="PIRSR016305-1"/>
    </source>
</evidence>
<keyword evidence="5" id="KW-0489">Methyltransferase</keyword>
<keyword evidence="12" id="KW-1185">Reference proteome</keyword>
<feature type="binding site" evidence="10">
    <location>
        <position position="218"/>
    </location>
    <ligand>
        <name>S-adenosyl-L-methionine</name>
        <dbReference type="ChEBI" id="CHEBI:59789"/>
    </ligand>
</feature>
<evidence type="ECO:0000256" key="6">
    <source>
        <dbReference type="ARBA" id="ARBA00022679"/>
    </source>
</evidence>
<dbReference type="SUPFAM" id="SSF53335">
    <property type="entry name" value="S-adenosyl-L-methionine-dependent methyltransferases"/>
    <property type="match status" value="1"/>
</dbReference>
<organism evidence="11 12">
    <name type="scientific">Sporidiobolus salmonicolor</name>
    <name type="common">Yeast-like fungus</name>
    <name type="synonym">Sporobolomyces salmonicolor</name>
    <dbReference type="NCBI Taxonomy" id="5005"/>
    <lineage>
        <taxon>Eukaryota</taxon>
        <taxon>Fungi</taxon>
        <taxon>Dikarya</taxon>
        <taxon>Basidiomycota</taxon>
        <taxon>Pucciniomycotina</taxon>
        <taxon>Microbotryomycetes</taxon>
        <taxon>Sporidiobolales</taxon>
        <taxon>Sporidiobolaceae</taxon>
        <taxon>Sporobolomyces</taxon>
    </lineage>
</organism>
<evidence type="ECO:0000256" key="3">
    <source>
        <dbReference type="ARBA" id="ARBA00012834"/>
    </source>
</evidence>
<feature type="non-terminal residue" evidence="11">
    <location>
        <position position="1"/>
    </location>
</feature>
<dbReference type="InterPro" id="IPR007213">
    <property type="entry name" value="Ppm1/Ppm2/Tcmp"/>
</dbReference>
<proteinExistence type="inferred from homology"/>
<dbReference type="Gene3D" id="3.40.50.150">
    <property type="entry name" value="Vaccinia Virus protein VP39"/>
    <property type="match status" value="1"/>
</dbReference>
<evidence type="ECO:0000256" key="8">
    <source>
        <dbReference type="ARBA" id="ARBA00029681"/>
    </source>
</evidence>
<dbReference type="PANTHER" id="PTHR13600:SF21">
    <property type="entry name" value="LEUCINE CARBOXYL METHYLTRANSFERASE 1"/>
    <property type="match status" value="1"/>
</dbReference>
<keyword evidence="6" id="KW-0808">Transferase</keyword>
<evidence type="ECO:0000256" key="2">
    <source>
        <dbReference type="ARBA" id="ARBA00010703"/>
    </source>
</evidence>
<dbReference type="PIRSF" id="PIRSF016305">
    <property type="entry name" value="LCM_mtfrase"/>
    <property type="match status" value="1"/>
</dbReference>
<evidence type="ECO:0000256" key="4">
    <source>
        <dbReference type="ARBA" id="ARBA00017497"/>
    </source>
</evidence>
<keyword evidence="7 10" id="KW-0949">S-adenosyl-L-methionine</keyword>
<dbReference type="Pfam" id="PF04072">
    <property type="entry name" value="LCM"/>
    <property type="match status" value="1"/>
</dbReference>
<dbReference type="AlphaFoldDB" id="A0A0D6ELZ8"/>
<protein>
    <recommendedName>
        <fullName evidence="4">Leucine carboxyl methyltransferase 1</fullName>
        <ecNumber evidence="3">2.1.1.233</ecNumber>
    </recommendedName>
    <alternativeName>
        <fullName evidence="8">Protein phosphatase methyltransferase 1</fullName>
    </alternativeName>
    <alternativeName>
        <fullName evidence="9">[Phosphatase 2A protein]-leucine-carboxy methyltransferase 1</fullName>
    </alternativeName>
</protein>
<feature type="binding site" evidence="10">
    <location>
        <position position="69"/>
    </location>
    <ligand>
        <name>S-adenosyl-L-methionine</name>
        <dbReference type="ChEBI" id="CHEBI:59789"/>
    </ligand>
</feature>
<feature type="binding site" evidence="10">
    <location>
        <position position="104"/>
    </location>
    <ligand>
        <name>S-adenosyl-L-methionine</name>
        <dbReference type="ChEBI" id="CHEBI:59789"/>
    </ligand>
</feature>